<gene>
    <name evidence="4" type="ORF">NIES21_32010</name>
</gene>
<protein>
    <submittedName>
        <fullName evidence="4">Ferritin and Dps</fullName>
    </submittedName>
</protein>
<dbReference type="AlphaFoldDB" id="A0A1Z4GIM1"/>
<dbReference type="GO" id="GO:0006879">
    <property type="term" value="P:intracellular iron ion homeostasis"/>
    <property type="evidence" value="ECO:0007669"/>
    <property type="project" value="UniProtKB-KW"/>
</dbReference>
<name>A0A1Z4GIM1_9CYAN</name>
<dbReference type="GO" id="GO:0020037">
    <property type="term" value="F:heme binding"/>
    <property type="evidence" value="ECO:0007669"/>
    <property type="project" value="TreeGrafter"/>
</dbReference>
<evidence type="ECO:0000313" key="4">
    <source>
        <dbReference type="EMBL" id="BAY17364.1"/>
    </source>
</evidence>
<dbReference type="InterPro" id="IPR012347">
    <property type="entry name" value="Ferritin-like"/>
</dbReference>
<feature type="domain" description="Ferritin-like diiron" evidence="3">
    <location>
        <begin position="3"/>
        <end position="144"/>
    </location>
</feature>
<dbReference type="Pfam" id="PF00210">
    <property type="entry name" value="Ferritin"/>
    <property type="match status" value="1"/>
</dbReference>
<dbReference type="InterPro" id="IPR009040">
    <property type="entry name" value="Ferritin-like_diiron"/>
</dbReference>
<dbReference type="GO" id="GO:0008199">
    <property type="term" value="F:ferric iron binding"/>
    <property type="evidence" value="ECO:0007669"/>
    <property type="project" value="InterPro"/>
</dbReference>
<evidence type="ECO:0000313" key="5">
    <source>
        <dbReference type="Proteomes" id="UP000218287"/>
    </source>
</evidence>
<dbReference type="OrthoDB" id="9796683at2"/>
<keyword evidence="2" id="KW-0408">Iron</keyword>
<dbReference type="InterPro" id="IPR008331">
    <property type="entry name" value="Ferritin_DPS_dom"/>
</dbReference>
<dbReference type="GO" id="GO:0005829">
    <property type="term" value="C:cytosol"/>
    <property type="evidence" value="ECO:0007669"/>
    <property type="project" value="TreeGrafter"/>
</dbReference>
<keyword evidence="5" id="KW-1185">Reference proteome</keyword>
<evidence type="ECO:0000256" key="2">
    <source>
        <dbReference type="ARBA" id="ARBA00023004"/>
    </source>
</evidence>
<dbReference type="CDD" id="cd00657">
    <property type="entry name" value="Ferritin_like"/>
    <property type="match status" value="1"/>
</dbReference>
<reference evidence="4 5" key="1">
    <citation type="submission" date="2017-06" db="EMBL/GenBank/DDBJ databases">
        <title>Genome sequencing of cyanobaciteial culture collection at National Institute for Environmental Studies (NIES).</title>
        <authorList>
            <person name="Hirose Y."/>
            <person name="Shimura Y."/>
            <person name="Fujisawa T."/>
            <person name="Nakamura Y."/>
            <person name="Kawachi M."/>
        </authorList>
    </citation>
    <scope>NUCLEOTIDE SEQUENCE [LARGE SCALE GENOMIC DNA]</scope>
    <source>
        <strain evidence="4 5">NIES-21</strain>
    </source>
</reference>
<sequence length="144" mass="16335">MQELDQTKTIELLNTIMEFELAGVVRYTHYSLMVTGPNRIPIVGFFKAQASESLLHAQQVGEILTGLDGHPTLRIAPMEETYKHSVKDILAESLSHEKKALELYKTLLDTVSNASVYLEEFARGMIGQEELHNLELKKMLRDFS</sequence>
<dbReference type="PANTHER" id="PTHR30295">
    <property type="entry name" value="BACTERIOFERRITIN"/>
    <property type="match status" value="1"/>
</dbReference>
<evidence type="ECO:0000256" key="1">
    <source>
        <dbReference type="ARBA" id="ARBA00022434"/>
    </source>
</evidence>
<dbReference type="EMBL" id="AP018174">
    <property type="protein sequence ID" value="BAY17364.1"/>
    <property type="molecule type" value="Genomic_DNA"/>
</dbReference>
<dbReference type="PANTHER" id="PTHR30295:SF1">
    <property type="entry name" value="DNA PROTECTION DURING STARVATION PROTEIN"/>
    <property type="match status" value="1"/>
</dbReference>
<dbReference type="InterPro" id="IPR009078">
    <property type="entry name" value="Ferritin-like_SF"/>
</dbReference>
<dbReference type="GO" id="GO:0004322">
    <property type="term" value="F:ferroxidase activity"/>
    <property type="evidence" value="ECO:0007669"/>
    <property type="project" value="TreeGrafter"/>
</dbReference>
<dbReference type="Proteomes" id="UP000218287">
    <property type="component" value="Chromosome"/>
</dbReference>
<organism evidence="4 5">
    <name type="scientific">Anabaenopsis circularis NIES-21</name>
    <dbReference type="NCBI Taxonomy" id="1085406"/>
    <lineage>
        <taxon>Bacteria</taxon>
        <taxon>Bacillati</taxon>
        <taxon>Cyanobacteriota</taxon>
        <taxon>Cyanophyceae</taxon>
        <taxon>Nostocales</taxon>
        <taxon>Nodulariaceae</taxon>
        <taxon>Anabaenopsis</taxon>
    </lineage>
</organism>
<dbReference type="SUPFAM" id="SSF47240">
    <property type="entry name" value="Ferritin-like"/>
    <property type="match status" value="1"/>
</dbReference>
<dbReference type="Gene3D" id="1.20.1260.10">
    <property type="match status" value="1"/>
</dbReference>
<accession>A0A1Z4GIM1</accession>
<dbReference type="PROSITE" id="PS50905">
    <property type="entry name" value="FERRITIN_LIKE"/>
    <property type="match status" value="1"/>
</dbReference>
<keyword evidence="1" id="KW-0409">Iron storage</keyword>
<evidence type="ECO:0000259" key="3">
    <source>
        <dbReference type="PROSITE" id="PS50905"/>
    </source>
</evidence>
<proteinExistence type="predicted"/>